<reference evidence="1" key="1">
    <citation type="submission" date="2018-02" db="EMBL/GenBank/DDBJ databases">
        <title>Rhizophora mucronata_Transcriptome.</title>
        <authorList>
            <person name="Meera S.P."/>
            <person name="Sreeshan A."/>
            <person name="Augustine A."/>
        </authorList>
    </citation>
    <scope>NUCLEOTIDE SEQUENCE</scope>
    <source>
        <tissue evidence="1">Leaf</tissue>
    </source>
</reference>
<dbReference type="AlphaFoldDB" id="A0A2P2NT78"/>
<evidence type="ECO:0000313" key="1">
    <source>
        <dbReference type="EMBL" id="MBX45644.1"/>
    </source>
</evidence>
<proteinExistence type="predicted"/>
<organism evidence="1">
    <name type="scientific">Rhizophora mucronata</name>
    <name type="common">Asiatic mangrove</name>
    <dbReference type="NCBI Taxonomy" id="61149"/>
    <lineage>
        <taxon>Eukaryota</taxon>
        <taxon>Viridiplantae</taxon>
        <taxon>Streptophyta</taxon>
        <taxon>Embryophyta</taxon>
        <taxon>Tracheophyta</taxon>
        <taxon>Spermatophyta</taxon>
        <taxon>Magnoliopsida</taxon>
        <taxon>eudicotyledons</taxon>
        <taxon>Gunneridae</taxon>
        <taxon>Pentapetalae</taxon>
        <taxon>rosids</taxon>
        <taxon>fabids</taxon>
        <taxon>Malpighiales</taxon>
        <taxon>Rhizophoraceae</taxon>
        <taxon>Rhizophora</taxon>
    </lineage>
</organism>
<accession>A0A2P2NT78</accession>
<dbReference type="EMBL" id="GGEC01065160">
    <property type="protein sequence ID" value="MBX45644.1"/>
    <property type="molecule type" value="Transcribed_RNA"/>
</dbReference>
<name>A0A2P2NT78_RHIMU</name>
<protein>
    <submittedName>
        <fullName evidence="1">Uncharacterized protein</fullName>
    </submittedName>
</protein>
<sequence length="23" mass="2631">MVDSKCNLLQLSFNFFSVAKPNK</sequence>